<dbReference type="InterPro" id="IPR052173">
    <property type="entry name" value="Beta-lactam_resp_regulator"/>
</dbReference>
<name>A0A372NX01_9SPHI</name>
<dbReference type="PANTHER" id="PTHR34978:SF3">
    <property type="entry name" value="SLR0241 PROTEIN"/>
    <property type="match status" value="1"/>
</dbReference>
<feature type="domain" description="Peptidase M56" evidence="2">
    <location>
        <begin position="156"/>
        <end position="258"/>
    </location>
</feature>
<dbReference type="Proteomes" id="UP000264217">
    <property type="component" value="Unassembled WGS sequence"/>
</dbReference>
<proteinExistence type="predicted"/>
<dbReference type="AlphaFoldDB" id="A0A372NX01"/>
<reference evidence="3 4" key="1">
    <citation type="submission" date="2018-08" db="EMBL/GenBank/DDBJ databases">
        <title>Mucilaginibacter sp. MYSH2.</title>
        <authorList>
            <person name="Seo T."/>
        </authorList>
    </citation>
    <scope>NUCLEOTIDE SEQUENCE [LARGE SCALE GENOMIC DNA]</scope>
    <source>
        <strain evidence="3 4">MYSH2</strain>
    </source>
</reference>
<evidence type="ECO:0000313" key="3">
    <source>
        <dbReference type="EMBL" id="RFZ94424.1"/>
    </source>
</evidence>
<dbReference type="InterPro" id="IPR008756">
    <property type="entry name" value="Peptidase_M56"/>
</dbReference>
<keyword evidence="1" id="KW-1133">Transmembrane helix</keyword>
<protein>
    <recommendedName>
        <fullName evidence="2">Peptidase M56 domain-containing protein</fullName>
    </recommendedName>
</protein>
<dbReference type="PANTHER" id="PTHR34978">
    <property type="entry name" value="POSSIBLE SENSOR-TRANSDUCER PROTEIN BLAR"/>
    <property type="match status" value="1"/>
</dbReference>
<dbReference type="RefSeq" id="WP_117389987.1">
    <property type="nucleotide sequence ID" value="NZ_QWDC01000001.1"/>
</dbReference>
<gene>
    <name evidence="3" type="ORF">D0C36_02405</name>
</gene>
<accession>A0A372NX01</accession>
<evidence type="ECO:0000259" key="2">
    <source>
        <dbReference type="Pfam" id="PF05569"/>
    </source>
</evidence>
<feature type="transmembrane region" description="Helical" evidence="1">
    <location>
        <begin position="36"/>
        <end position="55"/>
    </location>
</feature>
<feature type="transmembrane region" description="Helical" evidence="1">
    <location>
        <begin position="184"/>
        <end position="203"/>
    </location>
</feature>
<dbReference type="Pfam" id="PF05569">
    <property type="entry name" value="Peptidase_M56"/>
    <property type="match status" value="1"/>
</dbReference>
<organism evidence="3 4">
    <name type="scientific">Mucilaginibacter conchicola</name>
    <dbReference type="NCBI Taxonomy" id="2303333"/>
    <lineage>
        <taxon>Bacteria</taxon>
        <taxon>Pseudomonadati</taxon>
        <taxon>Bacteroidota</taxon>
        <taxon>Sphingobacteriia</taxon>
        <taxon>Sphingobacteriales</taxon>
        <taxon>Sphingobacteriaceae</taxon>
        <taxon>Mucilaginibacter</taxon>
    </lineage>
</organism>
<evidence type="ECO:0000313" key="4">
    <source>
        <dbReference type="Proteomes" id="UP000264217"/>
    </source>
</evidence>
<feature type="transmembrane region" description="Helical" evidence="1">
    <location>
        <begin position="102"/>
        <end position="123"/>
    </location>
</feature>
<dbReference type="EMBL" id="QWDC01000001">
    <property type="protein sequence ID" value="RFZ94424.1"/>
    <property type="molecule type" value="Genomic_DNA"/>
</dbReference>
<feature type="transmembrane region" description="Helical" evidence="1">
    <location>
        <begin position="269"/>
        <end position="288"/>
    </location>
</feature>
<keyword evidence="1" id="KW-0812">Transmembrane</keyword>
<sequence>MKLIIYLLQVSACSAIFYLFYFLLLRRLTFFTINRWYLLGTLLLSFIIPTMHLPVTAEQHPAVLQPVVDFNQLQYFTANPVSADVQNIPVRDTIDIPVMLKYLYSAIAALSLIKLAFTLLMFIKRSKGEQLFCIDNVRVVKAGSNSSLFNVVFVNDNELSPAELKQIVAHELLHIRLWHSADRIIARITLAMLWFNPFAYFYIRSMEENHEFEVDRIATGGADKSEYAALLFKLSVAGNDYLMHSFSKVPLKNRIAMLFNKPTPNMKKIIYTLMLPVVALSSLAFANLKTTNGKQGNAFYTKTEFKDKNGVELVKREVHIPGSKGAMGIEDRKGASVVFIVNDKLYKESEVAAVETAVKAMKADSWRSGSTEYYKGSKKDEVAKYDLFFEFKGNTNRLSTLLDTVKNKYRQKSNLTPKQRKDFQKRNAEFSAYISSAEGKQKYETAERVNGKKLTYTVIGLIDTTIHSSKLSGYKLQQGRDEFLLPYNFANAKFSKGQFSNGDELEITTLGTMWNKGIPITITPTEVKKAGNLIYKSAPLQKVAFLYEANKVRYAYGKVTDIEKYANGKWKSAIVKVDDYNIKFNIKPNAPSFAYIQPGDEVTFRFVHEVKTGEKEYTVNDWVALSNQIKDYGVKNPDFFYKFYEKL</sequence>
<evidence type="ECO:0000256" key="1">
    <source>
        <dbReference type="SAM" id="Phobius"/>
    </source>
</evidence>
<comment type="caution">
    <text evidence="3">The sequence shown here is derived from an EMBL/GenBank/DDBJ whole genome shotgun (WGS) entry which is preliminary data.</text>
</comment>
<dbReference type="OrthoDB" id="649093at2"/>
<feature type="transmembrane region" description="Helical" evidence="1">
    <location>
        <begin position="6"/>
        <end position="24"/>
    </location>
</feature>
<keyword evidence="4" id="KW-1185">Reference proteome</keyword>
<keyword evidence="1" id="KW-0472">Membrane</keyword>